<dbReference type="AlphaFoldDB" id="A0A2S4VAS8"/>
<evidence type="ECO:0000256" key="1">
    <source>
        <dbReference type="SAM" id="SignalP"/>
    </source>
</evidence>
<evidence type="ECO:0008006" key="4">
    <source>
        <dbReference type="Google" id="ProtNLM"/>
    </source>
</evidence>
<feature type="signal peptide" evidence="1">
    <location>
        <begin position="1"/>
        <end position="21"/>
    </location>
</feature>
<gene>
    <name evidence="2" type="ORF">PSTT_08849</name>
</gene>
<reference evidence="2" key="1">
    <citation type="submission" date="2017-12" db="EMBL/GenBank/DDBJ databases">
        <title>Gene loss provides genomic basis for host adaptation in cereal stripe rust fungi.</title>
        <authorList>
            <person name="Xia C."/>
        </authorList>
    </citation>
    <scope>NUCLEOTIDE SEQUENCE [LARGE SCALE GENOMIC DNA]</scope>
    <source>
        <strain evidence="2">93-210</strain>
    </source>
</reference>
<keyword evidence="3" id="KW-1185">Reference proteome</keyword>
<evidence type="ECO:0000313" key="3">
    <source>
        <dbReference type="Proteomes" id="UP000239156"/>
    </source>
</evidence>
<comment type="caution">
    <text evidence="2">The sequence shown here is derived from an EMBL/GenBank/DDBJ whole genome shotgun (WGS) entry which is preliminary data.</text>
</comment>
<accession>A0A2S4VAS8</accession>
<dbReference type="InterPro" id="IPR013726">
    <property type="entry name" value="Mitofissin"/>
</dbReference>
<evidence type="ECO:0000313" key="2">
    <source>
        <dbReference type="EMBL" id="POW06578.1"/>
    </source>
</evidence>
<dbReference type="Pfam" id="PF08520">
    <property type="entry name" value="Mitofissin"/>
    <property type="match status" value="1"/>
</dbReference>
<protein>
    <recommendedName>
        <fullName evidence="4">DUF1748-domain-containing protein</fullName>
    </recommendedName>
</protein>
<organism evidence="2 3">
    <name type="scientific">Puccinia striiformis</name>
    <dbReference type="NCBI Taxonomy" id="27350"/>
    <lineage>
        <taxon>Eukaryota</taxon>
        <taxon>Fungi</taxon>
        <taxon>Dikarya</taxon>
        <taxon>Basidiomycota</taxon>
        <taxon>Pucciniomycotina</taxon>
        <taxon>Pucciniomycetes</taxon>
        <taxon>Pucciniales</taxon>
        <taxon>Pucciniaceae</taxon>
        <taxon>Puccinia</taxon>
    </lineage>
</organism>
<dbReference type="PANTHER" id="PTHR28075">
    <property type="entry name" value="CHROMOSOME 16, WHOLE GENOME SHOTGUN SEQUENCE"/>
    <property type="match status" value="1"/>
</dbReference>
<dbReference type="EMBL" id="PKSL01000084">
    <property type="protein sequence ID" value="POW06578.1"/>
    <property type="molecule type" value="Genomic_DNA"/>
</dbReference>
<feature type="chain" id="PRO_5015492654" description="DUF1748-domain-containing protein" evidence="1">
    <location>
        <begin position="22"/>
        <end position="89"/>
    </location>
</feature>
<dbReference type="VEuPathDB" id="FungiDB:PSTT_08849"/>
<name>A0A2S4VAS8_9BASI</name>
<dbReference type="GO" id="GO:0005737">
    <property type="term" value="C:cytoplasm"/>
    <property type="evidence" value="ECO:0007669"/>
    <property type="project" value="TreeGrafter"/>
</dbReference>
<dbReference type="VEuPathDB" id="FungiDB:PSHT_00701"/>
<proteinExistence type="predicted"/>
<keyword evidence="1" id="KW-0732">Signal</keyword>
<dbReference type="PANTHER" id="PTHR28075:SF3">
    <property type="entry name" value="DUF1748-DOMAIN-CONTAINING PROTEIN"/>
    <property type="match status" value="1"/>
</dbReference>
<sequence>MVVGCITHYVFDLVLISTVLAGIKRNTGYSVKLEELPEGTPRTITSSYLQAGEKIFDYISVYSDTSGYFHWSTLKGSGKSSWGWGSKTQ</sequence>
<dbReference type="Proteomes" id="UP000239156">
    <property type="component" value="Unassembled WGS sequence"/>
</dbReference>